<keyword evidence="2" id="KW-1185">Reference proteome</keyword>
<evidence type="ECO:0000313" key="2">
    <source>
        <dbReference type="Proteomes" id="UP000001056"/>
    </source>
</evidence>
<dbReference type="HOGENOM" id="CLU_2512420_0_0_1"/>
<dbReference type="InParanoid" id="Q2HES6"/>
<gene>
    <name evidence="1" type="ORF">CHGG_01278</name>
</gene>
<evidence type="ECO:0000313" key="1">
    <source>
        <dbReference type="EMBL" id="EAQ93043.1"/>
    </source>
</evidence>
<protein>
    <submittedName>
        <fullName evidence="1">Uncharacterized protein</fullName>
    </submittedName>
</protein>
<organism evidence="1 2">
    <name type="scientific">Chaetomium globosum (strain ATCC 6205 / CBS 148.51 / DSM 1962 / NBRC 6347 / NRRL 1970)</name>
    <name type="common">Soil fungus</name>
    <dbReference type="NCBI Taxonomy" id="306901"/>
    <lineage>
        <taxon>Eukaryota</taxon>
        <taxon>Fungi</taxon>
        <taxon>Dikarya</taxon>
        <taxon>Ascomycota</taxon>
        <taxon>Pezizomycotina</taxon>
        <taxon>Sordariomycetes</taxon>
        <taxon>Sordariomycetidae</taxon>
        <taxon>Sordariales</taxon>
        <taxon>Chaetomiaceae</taxon>
        <taxon>Chaetomium</taxon>
    </lineage>
</organism>
<dbReference type="Proteomes" id="UP000001056">
    <property type="component" value="Unassembled WGS sequence"/>
</dbReference>
<dbReference type="AlphaFoldDB" id="Q2HES6"/>
<proteinExistence type="predicted"/>
<reference evidence="2" key="1">
    <citation type="journal article" date="2015" name="Genome Announc.">
        <title>Draft genome sequence of the cellulolytic fungus Chaetomium globosum.</title>
        <authorList>
            <person name="Cuomo C.A."/>
            <person name="Untereiner W.A."/>
            <person name="Ma L.-J."/>
            <person name="Grabherr M."/>
            <person name="Birren B.W."/>
        </authorList>
    </citation>
    <scope>NUCLEOTIDE SEQUENCE [LARGE SCALE GENOMIC DNA]</scope>
    <source>
        <strain evidence="2">ATCC 6205 / CBS 148.51 / DSM 1962 / NBRC 6347 / NRRL 1970</strain>
    </source>
</reference>
<dbReference type="EMBL" id="CH408029">
    <property type="protein sequence ID" value="EAQ93043.1"/>
    <property type="molecule type" value="Genomic_DNA"/>
</dbReference>
<dbReference type="GeneID" id="4386540"/>
<accession>Q2HES6</accession>
<dbReference type="RefSeq" id="XP_001220499.1">
    <property type="nucleotide sequence ID" value="XM_001220498.1"/>
</dbReference>
<sequence length="85" mass="9273">MGVMSKPIHSGCATYMSSQQPLIRGNAWPVAREFARHTVKTDTAPVNWKPQFTLIGGLVGGVDIPVVWVVPRRMGPFLARSVIEG</sequence>
<dbReference type="VEuPathDB" id="FungiDB:CHGG_01278"/>
<name>Q2HES6_CHAGB</name>